<keyword evidence="2" id="KW-1133">Transmembrane helix</keyword>
<feature type="transmembrane region" description="Helical" evidence="2">
    <location>
        <begin position="166"/>
        <end position="186"/>
    </location>
</feature>
<dbReference type="EMBL" id="NMVO01000016">
    <property type="protein sequence ID" value="OYO10781.1"/>
    <property type="molecule type" value="Genomic_DNA"/>
</dbReference>
<evidence type="ECO:0000313" key="5">
    <source>
        <dbReference type="Proteomes" id="UP000215896"/>
    </source>
</evidence>
<reference evidence="4 5" key="1">
    <citation type="submission" date="2017-07" db="EMBL/GenBank/DDBJ databases">
        <title>Draft whole genome sequences of clinical Proprionibacteriaceae strains.</title>
        <authorList>
            <person name="Bernier A.-M."/>
            <person name="Bernard K."/>
            <person name="Domingo M.-C."/>
        </authorList>
    </citation>
    <scope>NUCLEOTIDE SEQUENCE [LARGE SCALE GENOMIC DNA]</scope>
    <source>
        <strain evidence="4 5">NML 030167</strain>
    </source>
</reference>
<feature type="transmembrane region" description="Helical" evidence="2">
    <location>
        <begin position="233"/>
        <end position="254"/>
    </location>
</feature>
<dbReference type="Pfam" id="PF06738">
    <property type="entry name" value="ThrE"/>
    <property type="match status" value="1"/>
</dbReference>
<accession>A0A255G5D5</accession>
<evidence type="ECO:0000313" key="4">
    <source>
        <dbReference type="EMBL" id="OYO10781.1"/>
    </source>
</evidence>
<dbReference type="Proteomes" id="UP000215896">
    <property type="component" value="Unassembled WGS sequence"/>
</dbReference>
<keyword evidence="5" id="KW-1185">Reference proteome</keyword>
<dbReference type="AlphaFoldDB" id="A0A255G5D5"/>
<feature type="transmembrane region" description="Helical" evidence="2">
    <location>
        <begin position="54"/>
        <end position="78"/>
    </location>
</feature>
<feature type="transmembrane region" description="Helical" evidence="2">
    <location>
        <begin position="193"/>
        <end position="213"/>
    </location>
</feature>
<comment type="similarity">
    <text evidence="1">Belongs to the ThrE exporter (TC 2.A.79) family.</text>
</comment>
<feature type="transmembrane region" description="Helical" evidence="2">
    <location>
        <begin position="85"/>
        <end position="103"/>
    </location>
</feature>
<comment type="caution">
    <text evidence="4">The sequence shown here is derived from an EMBL/GenBank/DDBJ whole genome shotgun (WGS) entry which is preliminary data.</text>
</comment>
<evidence type="ECO:0000256" key="1">
    <source>
        <dbReference type="ARBA" id="ARBA00034125"/>
    </source>
</evidence>
<organism evidence="4 5">
    <name type="scientific">Enemella evansiae</name>
    <dbReference type="NCBI Taxonomy" id="2016499"/>
    <lineage>
        <taxon>Bacteria</taxon>
        <taxon>Bacillati</taxon>
        <taxon>Actinomycetota</taxon>
        <taxon>Actinomycetes</taxon>
        <taxon>Propionibacteriales</taxon>
        <taxon>Propionibacteriaceae</taxon>
        <taxon>Enemella</taxon>
    </lineage>
</organism>
<name>A0A255G5D5_9ACTN</name>
<dbReference type="GO" id="GO:0022857">
    <property type="term" value="F:transmembrane transporter activity"/>
    <property type="evidence" value="ECO:0007669"/>
    <property type="project" value="InterPro"/>
</dbReference>
<evidence type="ECO:0000256" key="2">
    <source>
        <dbReference type="SAM" id="Phobius"/>
    </source>
</evidence>
<feature type="transmembrane region" description="Helical" evidence="2">
    <location>
        <begin position="115"/>
        <end position="135"/>
    </location>
</feature>
<dbReference type="InterPro" id="IPR010619">
    <property type="entry name" value="ThrE-like_N"/>
</dbReference>
<proteinExistence type="inferred from homology"/>
<keyword evidence="2" id="KW-0472">Membrane</keyword>
<feature type="transmembrane region" description="Helical" evidence="2">
    <location>
        <begin position="142"/>
        <end position="160"/>
    </location>
</feature>
<gene>
    <name evidence="4" type="ORF">CGZ94_17040</name>
</gene>
<evidence type="ECO:0000259" key="3">
    <source>
        <dbReference type="Pfam" id="PF06738"/>
    </source>
</evidence>
<sequence length="267" mass="26897">MAAGDRAVAAGPPASADRAAAAQVAAFLVSVPAFWLAGRIVLTGPLLAILPPLAVLLPGSLLVTGMSELAAGAMVAGASRLAHGAVKLLLFALGVVAAIQLVRPPEALIFSTGAAFRWPHALAGILAVALGILLLESVSPRLWGWVILVLLATFLAQVLAGTGRGVGSALGGFAGAVVASAGATLVELARPALPRLVVFLPSFWLLVPGTIGLQSITRSQASEFVAGPSLTQVGLLVLAIALGLLVGATLVRPVQRAVARRRARVSP</sequence>
<protein>
    <recommendedName>
        <fullName evidence="3">Threonine/serine exporter-like N-terminal domain-containing protein</fullName>
    </recommendedName>
</protein>
<feature type="domain" description="Threonine/serine exporter-like N-terminal" evidence="3">
    <location>
        <begin position="22"/>
        <end position="101"/>
    </location>
</feature>
<keyword evidence="2" id="KW-0812">Transmembrane</keyword>
<feature type="transmembrane region" description="Helical" evidence="2">
    <location>
        <begin position="20"/>
        <end position="42"/>
    </location>
</feature>